<dbReference type="AlphaFoldDB" id="A0A9P0C097"/>
<organism evidence="2 3">
    <name type="scientific">Chrysodeixis includens</name>
    <name type="common">Soybean looper</name>
    <name type="synonym">Pseudoplusia includens</name>
    <dbReference type="NCBI Taxonomy" id="689277"/>
    <lineage>
        <taxon>Eukaryota</taxon>
        <taxon>Metazoa</taxon>
        <taxon>Ecdysozoa</taxon>
        <taxon>Arthropoda</taxon>
        <taxon>Hexapoda</taxon>
        <taxon>Insecta</taxon>
        <taxon>Pterygota</taxon>
        <taxon>Neoptera</taxon>
        <taxon>Endopterygota</taxon>
        <taxon>Lepidoptera</taxon>
        <taxon>Glossata</taxon>
        <taxon>Ditrysia</taxon>
        <taxon>Noctuoidea</taxon>
        <taxon>Noctuidae</taxon>
        <taxon>Plusiinae</taxon>
        <taxon>Chrysodeixis</taxon>
    </lineage>
</organism>
<dbReference type="GO" id="GO:0000460">
    <property type="term" value="P:maturation of 5.8S rRNA"/>
    <property type="evidence" value="ECO:0007669"/>
    <property type="project" value="TreeGrafter"/>
</dbReference>
<dbReference type="EMBL" id="LR824007">
    <property type="protein sequence ID" value="CAH0603170.1"/>
    <property type="molecule type" value="Genomic_DNA"/>
</dbReference>
<proteinExistence type="predicted"/>
<gene>
    <name evidence="2" type="ORF">CINC_LOCUS10478</name>
</gene>
<name>A0A9P0C097_CHRIL</name>
<evidence type="ECO:0000256" key="1">
    <source>
        <dbReference type="SAM" id="MobiDB-lite"/>
    </source>
</evidence>
<dbReference type="OrthoDB" id="20403at2759"/>
<protein>
    <recommendedName>
        <fullName evidence="4">M-phase phosphoprotein 6</fullName>
    </recommendedName>
</protein>
<keyword evidence="3" id="KW-1185">Reference proteome</keyword>
<dbReference type="PANTHER" id="PTHR13582:SF0">
    <property type="entry name" value="M-PHASE PHOSPHOPROTEIN 6"/>
    <property type="match status" value="1"/>
</dbReference>
<reference evidence="2" key="1">
    <citation type="submission" date="2021-12" db="EMBL/GenBank/DDBJ databases">
        <authorList>
            <person name="King R."/>
        </authorList>
    </citation>
    <scope>NUCLEOTIDE SEQUENCE</scope>
</reference>
<evidence type="ECO:0008006" key="4">
    <source>
        <dbReference type="Google" id="ProtNLM"/>
    </source>
</evidence>
<sequence>MAGRTKKIELPKSVLEMKFMKKTRERIEKELENTQDHSKLYSDIITNEMRSASGNFISESSFIFCETMLEGRLSFKGMNPEIERLMEMEKGETEKPSGEMVKDVSDDILANKMAKLNKMKRPNASPVVSELSKIKRKK</sequence>
<dbReference type="Pfam" id="PF10175">
    <property type="entry name" value="MPP6"/>
    <property type="match status" value="1"/>
</dbReference>
<dbReference type="PANTHER" id="PTHR13582">
    <property type="entry name" value="M-PHASE PHOSPHOPROTEIN 6"/>
    <property type="match status" value="1"/>
</dbReference>
<evidence type="ECO:0000313" key="2">
    <source>
        <dbReference type="EMBL" id="CAH0603170.1"/>
    </source>
</evidence>
<feature type="region of interest" description="Disordered" evidence="1">
    <location>
        <begin position="119"/>
        <end position="138"/>
    </location>
</feature>
<dbReference type="Proteomes" id="UP001154114">
    <property type="component" value="Chromosome 4"/>
</dbReference>
<dbReference type="InterPro" id="IPR019324">
    <property type="entry name" value="MPP6"/>
</dbReference>
<evidence type="ECO:0000313" key="3">
    <source>
        <dbReference type="Proteomes" id="UP001154114"/>
    </source>
</evidence>
<accession>A0A9P0C097</accession>